<evidence type="ECO:0000259" key="4">
    <source>
        <dbReference type="Pfam" id="PF11715"/>
    </source>
</evidence>
<dbReference type="PANTHER" id="PTHR21286">
    <property type="entry name" value="NUCLEAR PORE COMPLEX PROTEIN NUP160"/>
    <property type="match status" value="1"/>
</dbReference>
<dbReference type="InterPro" id="IPR056535">
    <property type="entry name" value="TPR_NUP160_M"/>
</dbReference>
<dbReference type="Proteomes" id="UP001217754">
    <property type="component" value="Chromosome 4"/>
</dbReference>
<reference evidence="6" key="1">
    <citation type="submission" date="2023-03" db="EMBL/GenBank/DDBJ databases">
        <title>Mating type loci evolution in Malassezia.</title>
        <authorList>
            <person name="Coelho M.A."/>
        </authorList>
    </citation>
    <scope>NUCLEOTIDE SEQUENCE</scope>
    <source>
        <strain evidence="6">CBS 9431</strain>
    </source>
</reference>
<feature type="domain" description="NUP160 middle TPR" evidence="5">
    <location>
        <begin position="937"/>
        <end position="1136"/>
    </location>
</feature>
<dbReference type="GeneID" id="85226220"/>
<feature type="domain" description="Nucleoporin Nup120/160 beta-propeller" evidence="4">
    <location>
        <begin position="70"/>
        <end position="579"/>
    </location>
</feature>
<evidence type="ECO:0000259" key="5">
    <source>
        <dbReference type="Pfam" id="PF23354"/>
    </source>
</evidence>
<gene>
    <name evidence="6" type="ORF">MJAP1_002569</name>
</gene>
<sequence>MSRAMLPLGIASASLDVLNVPPADTGRPAVYAVPSRGARGAARRLPDTAVAAHALYASTCSIDVLGREAFALARVLQSGTELEVRIVGAGTDEAPPTSFTFAAPLLGNIGIFQDAHTSQVHVLAMTSAGALHRLQIPLATLLRGARLPSHWAQEHIVDALAQEGAEATSVHTVDAGLVLVACADGMLLQLKQSIAGDGHGFVGAWHESSLRPASFLYGVSRLFQRGVSASPGRHAVRAAPTQTLALASHVRENDAALAFCVCRDRKLRVWNLVSESCVRTLDLPVSFSAAASARVDDDSDSDAFERTSVPMIQLFYPGEDDAYALYLLVFVPAPLPGGAFVAAYGVELEESSAWSGGVGEIALVWGKSCDARTQAADVELRDMALTRDGDAWRAWLLWHAGGAPLLQHTLALGAEPSESQAVARRAPNPDEAWASILPFAQHAPLRGPDFDAALAGVHTCEEVAQFFLRRLLTPGRFSSTTLAAALRAFSGLPDTEAKELARPQHRPRLVEAIGASVGVESPQGDLRQWAEAVRGAWLRFARLVEQIDRSARWPLGLYVHDLERTPFLVSRFAIGAVLEKDAATWLGDLAQKLASAAQYAERAVSRAQGEAASAEFAAVVNSLGGVQGAYETIRERGVALLQTATCAAELTRGLGVQRDVWLAPALRAAVGAPLGLWAEVERRVPHALEPVRSHLEQLGADGLAEHLVTTTELLSTPLATAHGGAYYTAIGADALGEVVLVRERALESLVLLHAAMLHRSRHAALEASMRTALRAWQHAAALAALARLGAAPETVQDEALVPLGGLRLDQHRYSGRPATHLLHHLAQTGALVCGVSVGEHAALCFSLGEALPRDGEYAPLALLTLARHLLQQGFPSAVPAMLGVYAEDAPMSYLLALAETQTAQCAAGLRRLARIASVLSSALPEKTRLLAVLPTSIAESTGEAQAIAFYTHAAAYWESASDMAGALHCYRHACEALRASPAAASEADARRLWSHVFRGELALGQYEAATATLLATPFDDLREVCLQSLVTALCEAGAFSLLLRLHFLEWQPRVERVLSFKARNAEPLSKPNYFQVLYAYHASRGDHKSAAASMYQHARRLHHAALALSAADVHAARSVLVLEAQSYLAAINALALLAPTHAWFAHALRDEAPASGVGGALQGGITQYIPSERLDAHAQPLTIVQLADVRREYNELLARLELMRLYPELANPTAALRPEDAVNLFLAADDVDASFSAAHQLRVDMRNVFDALAQKCVALQRADAARRGRLDLDADTPDAALAQLVADDEEAADPEAAFLRHSPRAASWPGPAHERAWRFLRLHLGLADARGSNTYRTAIAERLVALGAWDLAPTWLVDWFTRHGPDLLVRTLMRHGALVPALEYSAKIVEQSVSAARTNDAMAHACLPYSLFDALLAAGADGPAAAALRQALDQRLHTLRTAAAS</sequence>
<keyword evidence="7" id="KW-1185">Reference proteome</keyword>
<dbReference type="Pfam" id="PF11715">
    <property type="entry name" value="Beta-prop_Nup120_160"/>
    <property type="match status" value="1"/>
</dbReference>
<evidence type="ECO:0000313" key="7">
    <source>
        <dbReference type="Proteomes" id="UP001217754"/>
    </source>
</evidence>
<proteinExistence type="predicted"/>
<evidence type="ECO:0000313" key="6">
    <source>
        <dbReference type="EMBL" id="WFD39589.1"/>
    </source>
</evidence>
<evidence type="ECO:0000256" key="2">
    <source>
        <dbReference type="ARBA" id="ARBA00022448"/>
    </source>
</evidence>
<name>A0AAF0F4A6_9BASI</name>
<comment type="subcellular location">
    <subcellularLocation>
        <location evidence="1">Nucleus</location>
    </subcellularLocation>
</comment>
<dbReference type="Pfam" id="PF23354">
    <property type="entry name" value="TPR_NUP160_120_M"/>
    <property type="match status" value="1"/>
</dbReference>
<dbReference type="GO" id="GO:0005643">
    <property type="term" value="C:nuclear pore"/>
    <property type="evidence" value="ECO:0007669"/>
    <property type="project" value="TreeGrafter"/>
</dbReference>
<accession>A0AAF0F4A6</accession>
<evidence type="ECO:0000256" key="3">
    <source>
        <dbReference type="ARBA" id="ARBA00023242"/>
    </source>
</evidence>
<evidence type="ECO:0000256" key="1">
    <source>
        <dbReference type="ARBA" id="ARBA00004123"/>
    </source>
</evidence>
<dbReference type="EMBL" id="CP119961">
    <property type="protein sequence ID" value="WFD39589.1"/>
    <property type="molecule type" value="Genomic_DNA"/>
</dbReference>
<dbReference type="RefSeq" id="XP_060122486.1">
    <property type="nucleotide sequence ID" value="XM_060266503.1"/>
</dbReference>
<evidence type="ECO:0008006" key="8">
    <source>
        <dbReference type="Google" id="ProtNLM"/>
    </source>
</evidence>
<dbReference type="GO" id="GO:0017056">
    <property type="term" value="F:structural constituent of nuclear pore"/>
    <property type="evidence" value="ECO:0007669"/>
    <property type="project" value="TreeGrafter"/>
</dbReference>
<dbReference type="InterPro" id="IPR021717">
    <property type="entry name" value="Nucleoporin_Nup160"/>
</dbReference>
<dbReference type="InterPro" id="IPR059141">
    <property type="entry name" value="Beta-prop_Nup120_160"/>
</dbReference>
<keyword evidence="2" id="KW-0813">Transport</keyword>
<protein>
    <recommendedName>
        <fullName evidence="8">Nuclear pore complex protein Nup160</fullName>
    </recommendedName>
</protein>
<keyword evidence="3" id="KW-0539">Nucleus</keyword>
<dbReference type="PANTHER" id="PTHR21286:SF0">
    <property type="entry name" value="NUCLEAR PORE COMPLEX PROTEIN NUP160"/>
    <property type="match status" value="1"/>
</dbReference>
<organism evidence="6 7">
    <name type="scientific">Malassezia japonica</name>
    <dbReference type="NCBI Taxonomy" id="223818"/>
    <lineage>
        <taxon>Eukaryota</taxon>
        <taxon>Fungi</taxon>
        <taxon>Dikarya</taxon>
        <taxon>Basidiomycota</taxon>
        <taxon>Ustilaginomycotina</taxon>
        <taxon>Malasseziomycetes</taxon>
        <taxon>Malasseziales</taxon>
        <taxon>Malasseziaceae</taxon>
        <taxon>Malassezia</taxon>
    </lineage>
</organism>